<sequence>MLCLEWCGLFAAHQNNCISHFEQILGLPSCGAKNQYKWAVIWLASIWSIWLARNEVVFTNKFTSPNDLVELIKLRYWKWLKAKDLDFYYPFSCWSREPAACLNIY</sequence>
<evidence type="ECO:0000313" key="1">
    <source>
        <dbReference type="EMBL" id="KYP33792.1"/>
    </source>
</evidence>
<dbReference type="OMA" id="ISVIWHI"/>
<dbReference type="EMBL" id="KQ484772">
    <property type="protein sequence ID" value="KYP33792.1"/>
    <property type="molecule type" value="Genomic_DNA"/>
</dbReference>
<protein>
    <recommendedName>
        <fullName evidence="3">Reverse transcriptase zinc-binding domain-containing protein</fullName>
    </recommendedName>
</protein>
<organism evidence="1 2">
    <name type="scientific">Cajanus cajan</name>
    <name type="common">Pigeon pea</name>
    <name type="synonym">Cajanus indicus</name>
    <dbReference type="NCBI Taxonomy" id="3821"/>
    <lineage>
        <taxon>Eukaryota</taxon>
        <taxon>Viridiplantae</taxon>
        <taxon>Streptophyta</taxon>
        <taxon>Embryophyta</taxon>
        <taxon>Tracheophyta</taxon>
        <taxon>Spermatophyta</taxon>
        <taxon>Magnoliopsida</taxon>
        <taxon>eudicotyledons</taxon>
        <taxon>Gunneridae</taxon>
        <taxon>Pentapetalae</taxon>
        <taxon>rosids</taxon>
        <taxon>fabids</taxon>
        <taxon>Fabales</taxon>
        <taxon>Fabaceae</taxon>
        <taxon>Papilionoideae</taxon>
        <taxon>50 kb inversion clade</taxon>
        <taxon>NPAAA clade</taxon>
        <taxon>indigoferoid/millettioid clade</taxon>
        <taxon>Phaseoleae</taxon>
        <taxon>Cajanus</taxon>
    </lineage>
</organism>
<keyword evidence="2" id="KW-1185">Reference proteome</keyword>
<evidence type="ECO:0008006" key="3">
    <source>
        <dbReference type="Google" id="ProtNLM"/>
    </source>
</evidence>
<reference evidence="1" key="1">
    <citation type="journal article" date="2012" name="Nat. Biotechnol.">
        <title>Draft genome sequence of pigeonpea (Cajanus cajan), an orphan legume crop of resource-poor farmers.</title>
        <authorList>
            <person name="Varshney R.K."/>
            <person name="Chen W."/>
            <person name="Li Y."/>
            <person name="Bharti A.K."/>
            <person name="Saxena R.K."/>
            <person name="Schlueter J.A."/>
            <person name="Donoghue M.T."/>
            <person name="Azam S."/>
            <person name="Fan G."/>
            <person name="Whaley A.M."/>
            <person name="Farmer A.D."/>
            <person name="Sheridan J."/>
            <person name="Iwata A."/>
            <person name="Tuteja R."/>
            <person name="Penmetsa R.V."/>
            <person name="Wu W."/>
            <person name="Upadhyaya H.D."/>
            <person name="Yang S.P."/>
            <person name="Shah T."/>
            <person name="Saxena K.B."/>
            <person name="Michael T."/>
            <person name="McCombie W.R."/>
            <person name="Yang B."/>
            <person name="Zhang G."/>
            <person name="Yang H."/>
            <person name="Wang J."/>
            <person name="Spillane C."/>
            <person name="Cook D.R."/>
            <person name="May G.D."/>
            <person name="Xu X."/>
            <person name="Jackson S.A."/>
        </authorList>
    </citation>
    <scope>NUCLEOTIDE SEQUENCE [LARGE SCALE GENOMIC DNA]</scope>
</reference>
<gene>
    <name evidence="1" type="ORF">KK1_045326</name>
</gene>
<evidence type="ECO:0000313" key="2">
    <source>
        <dbReference type="Proteomes" id="UP000075243"/>
    </source>
</evidence>
<accession>A0A151QU38</accession>
<name>A0A151QU38_CAJCA</name>
<dbReference type="AlphaFoldDB" id="A0A151QU38"/>
<dbReference type="Proteomes" id="UP000075243">
    <property type="component" value="Unassembled WGS sequence"/>
</dbReference>
<proteinExistence type="predicted"/>
<dbReference type="Gramene" id="C.cajan_41236.t">
    <property type="protein sequence ID" value="C.cajan_41236.t.cds1"/>
    <property type="gene ID" value="C.cajan_41236"/>
</dbReference>